<sequence>MISNPSSSAQPPIIHIRPQHLFPVEAFAKYLQEHASELLIHTNDHSHPSTSGVQLALKSIQQFSDGQSNPSFKVVCTIRFSSSSSLLTKELVLRKKPPGKLLPSAHDIYREYAIMKSLHSIQFPVPYPYFYCRDEKIIGTEFYVMEFIQGRIFKDGTFAEMHKSSLELLKNHEATLNGPEKLKPQDRREMMTDFIRTLARLHRVDFMQFELLRPLFASNQKNKTKEQQTNASSSVAEGSHQSQKKSQQERDSSTKNTYYERQITTWTRQYLASETHENDSMNRLMKWLPKNIPKETESDQLTLVHGDYKFDNVIYHPTENRIIAVLDWELATLGHPIADLSYSCMYYHFPRIPGFSGLRGTNFQQSGVLTENECLELYTSFTQRSKIDKWHFYLSFSIFRLVGITQGVYKRYKQGNASSDYALHIGMLAGTLSDVAWELIVNAEGDHLTVCEGGIQFGLSPKALTLKTKVENFMKEHVYPAEEIFQEQHHKQTDRWQVPPIIEELKRKAKEQGLWNFFLCQHNEREPITTVEYAILAEIMGRSFIASEVFNCNAPDTGNMEVLMKFGTPEQKEQYLKPLLNGDIRSCFSMTEYGISSSDATNVSSTIRKSEDGKHYIINGVKWFITGAGDPRCKFTIFMGATNPNHPSLHHRQSMVLIPMDAPGVKLEKPASTFGLDDAPSGHMAISFTNVKVPISNLIFEEGQGFNIAQARLGPGRVHHCMRLIGLSERVFDLMVSRAKQRKTFGKNLSQHAIIQQYIAESRIEIEQARLLVLKAAYMLDQVGAKHARSEIAMIKIAVPRACKNVADRAIQIFGAEGLLTSPSDIKSPLHEVAFSIARVWIGARQLQIADGPDEVHMINLAKHQLSKM</sequence>
<dbReference type="SUPFAM" id="SSF56645">
    <property type="entry name" value="Acyl-CoA dehydrogenase NM domain-like"/>
    <property type="match status" value="1"/>
</dbReference>
<feature type="domain" description="Acyl-CoA dehydrogenase/oxidase N-terminal" evidence="26">
    <location>
        <begin position="464"/>
        <end position="583"/>
    </location>
</feature>
<evidence type="ECO:0000256" key="6">
    <source>
        <dbReference type="ARBA" id="ARBA00011738"/>
    </source>
</evidence>
<comment type="similarity">
    <text evidence="5">Belongs to the acyl-CoA dehydrogenase family.</text>
</comment>
<comment type="pathway">
    <text evidence="4">Lipid metabolism; fatty acid beta-oxidation.</text>
</comment>
<feature type="domain" description="Acyl-CoA oxidase/dehydrogenase middle" evidence="25">
    <location>
        <begin position="587"/>
        <end position="686"/>
    </location>
</feature>
<protein>
    <recommendedName>
        <fullName evidence="14">Acyl-CoA dehydrogenase family member 11</fullName>
    </recommendedName>
</protein>
<keyword evidence="12" id="KW-0472">Membrane</keyword>
<dbReference type="SUPFAM" id="SSF47203">
    <property type="entry name" value="Acyl-CoA dehydrogenase C-terminal domain-like"/>
    <property type="match status" value="1"/>
</dbReference>
<keyword evidence="8" id="KW-0274">FAD</keyword>
<dbReference type="InterPro" id="IPR002575">
    <property type="entry name" value="Aminoglycoside_PTrfase"/>
</dbReference>
<evidence type="ECO:0000256" key="12">
    <source>
        <dbReference type="ARBA" id="ARBA00023136"/>
    </source>
</evidence>
<evidence type="ECO:0000256" key="13">
    <source>
        <dbReference type="ARBA" id="ARBA00023140"/>
    </source>
</evidence>
<keyword evidence="7" id="KW-0285">Flavoprotein</keyword>
<dbReference type="InterPro" id="IPR046373">
    <property type="entry name" value="Acyl-CoA_Oxase/DH_mid-dom_sf"/>
</dbReference>
<accession>A0AA88KLH5</accession>
<feature type="region of interest" description="Disordered" evidence="22">
    <location>
        <begin position="220"/>
        <end position="256"/>
    </location>
</feature>
<dbReference type="Gene3D" id="2.40.110.10">
    <property type="entry name" value="Butyryl-CoA Dehydrogenase, subunit A, domain 2"/>
    <property type="match status" value="1"/>
</dbReference>
<dbReference type="GO" id="GO:0033539">
    <property type="term" value="P:fatty acid beta-oxidation using acyl-CoA dehydrogenase"/>
    <property type="evidence" value="ECO:0007669"/>
    <property type="project" value="TreeGrafter"/>
</dbReference>
<keyword evidence="10" id="KW-0560">Oxidoreductase</keyword>
<dbReference type="InterPro" id="IPR006091">
    <property type="entry name" value="Acyl-CoA_Oxase/DH_mid-dom"/>
</dbReference>
<dbReference type="Gene3D" id="1.20.140.10">
    <property type="entry name" value="Butyryl-CoA Dehydrogenase, subunit A, domain 3"/>
    <property type="match status" value="1"/>
</dbReference>
<evidence type="ECO:0000256" key="9">
    <source>
        <dbReference type="ARBA" id="ARBA00022832"/>
    </source>
</evidence>
<comment type="catalytic activity">
    <reaction evidence="16">
        <text>a 2,3-saturated acyl-CoA + oxidized [electron-transfer flavoprotein] + H(+) = a (2E)-enoyl-CoA + reduced [electron-transfer flavoprotein]</text>
        <dbReference type="Rhea" id="RHEA:44704"/>
        <dbReference type="Rhea" id="RHEA-COMP:10685"/>
        <dbReference type="Rhea" id="RHEA-COMP:10686"/>
        <dbReference type="ChEBI" id="CHEBI:15378"/>
        <dbReference type="ChEBI" id="CHEBI:57692"/>
        <dbReference type="ChEBI" id="CHEBI:58307"/>
        <dbReference type="ChEBI" id="CHEBI:58856"/>
        <dbReference type="ChEBI" id="CHEBI:65111"/>
    </reaction>
    <physiologicalReaction direction="left-to-right" evidence="16">
        <dbReference type="Rhea" id="RHEA:44705"/>
    </physiologicalReaction>
</comment>
<evidence type="ECO:0000259" key="23">
    <source>
        <dbReference type="Pfam" id="PF00441"/>
    </source>
</evidence>
<dbReference type="SUPFAM" id="SSF56112">
    <property type="entry name" value="Protein kinase-like (PK-like)"/>
    <property type="match status" value="1"/>
</dbReference>
<evidence type="ECO:0000256" key="7">
    <source>
        <dbReference type="ARBA" id="ARBA00022630"/>
    </source>
</evidence>
<comment type="subcellular location">
    <subcellularLocation>
        <location evidence="3">Mitochondrion membrane</location>
    </subcellularLocation>
    <subcellularLocation>
        <location evidence="2">Peroxisome</location>
    </subcellularLocation>
</comment>
<dbReference type="Pfam" id="PF01636">
    <property type="entry name" value="APH"/>
    <property type="match status" value="1"/>
</dbReference>
<dbReference type="InterPro" id="IPR036250">
    <property type="entry name" value="AcylCo_DH-like_C"/>
</dbReference>
<dbReference type="Gene3D" id="3.90.1200.10">
    <property type="match status" value="1"/>
</dbReference>
<evidence type="ECO:0000256" key="5">
    <source>
        <dbReference type="ARBA" id="ARBA00009347"/>
    </source>
</evidence>
<evidence type="ECO:0000313" key="27">
    <source>
        <dbReference type="EMBL" id="KAG2387910.1"/>
    </source>
</evidence>
<dbReference type="CDD" id="cd05154">
    <property type="entry name" value="ACAD10_11_N-like"/>
    <property type="match status" value="1"/>
</dbReference>
<dbReference type="InterPro" id="IPR041726">
    <property type="entry name" value="ACAD10_11_N"/>
</dbReference>
<proteinExistence type="inferred from homology"/>
<evidence type="ECO:0000256" key="17">
    <source>
        <dbReference type="ARBA" id="ARBA00048020"/>
    </source>
</evidence>
<dbReference type="RefSeq" id="XP_044551902.1">
    <property type="nucleotide sequence ID" value="XM_044697583.1"/>
</dbReference>
<comment type="caution">
    <text evidence="27">The sequence shown here is derived from an EMBL/GenBank/DDBJ whole genome shotgun (WGS) entry which is preliminary data.</text>
</comment>
<keyword evidence="28" id="KW-1185">Reference proteome</keyword>
<dbReference type="GeneID" id="68093216"/>
<keyword evidence="9" id="KW-0276">Fatty acid metabolism</keyword>
<dbReference type="Pfam" id="PF02771">
    <property type="entry name" value="Acyl-CoA_dh_N"/>
    <property type="match status" value="1"/>
</dbReference>
<dbReference type="Pfam" id="PF02770">
    <property type="entry name" value="Acyl-CoA_dh_M"/>
    <property type="match status" value="1"/>
</dbReference>
<comment type="catalytic activity">
    <reaction evidence="20">
        <text>hexacosanoyl-CoA + oxidized [electron-transfer flavoprotein] + H(+) = (2E)-hexacosenoyl-CoA + reduced [electron-transfer flavoprotein]</text>
        <dbReference type="Rhea" id="RHEA:48216"/>
        <dbReference type="Rhea" id="RHEA-COMP:10685"/>
        <dbReference type="Rhea" id="RHEA-COMP:10686"/>
        <dbReference type="ChEBI" id="CHEBI:15378"/>
        <dbReference type="ChEBI" id="CHEBI:57692"/>
        <dbReference type="ChEBI" id="CHEBI:58307"/>
        <dbReference type="ChEBI" id="CHEBI:64868"/>
        <dbReference type="ChEBI" id="CHEBI:74281"/>
    </reaction>
    <physiologicalReaction direction="left-to-right" evidence="20">
        <dbReference type="Rhea" id="RHEA:48217"/>
    </physiologicalReaction>
</comment>
<dbReference type="Proteomes" id="UP000816034">
    <property type="component" value="Unassembled WGS sequence"/>
</dbReference>
<evidence type="ECO:0000256" key="21">
    <source>
        <dbReference type="ARBA" id="ARBA00049140"/>
    </source>
</evidence>
<dbReference type="Pfam" id="PF00441">
    <property type="entry name" value="Acyl-CoA_dh_1"/>
    <property type="match status" value="1"/>
</dbReference>
<evidence type="ECO:0000256" key="20">
    <source>
        <dbReference type="ARBA" id="ARBA00048399"/>
    </source>
</evidence>
<evidence type="ECO:0000256" key="14">
    <source>
        <dbReference type="ARBA" id="ARBA00040622"/>
    </source>
</evidence>
<dbReference type="EMBL" id="PYSW02000011">
    <property type="protein sequence ID" value="KAG2387910.1"/>
    <property type="molecule type" value="Genomic_DNA"/>
</dbReference>
<dbReference type="Gene3D" id="1.10.540.10">
    <property type="entry name" value="Acyl-CoA dehydrogenase/oxidase, N-terminal domain"/>
    <property type="match status" value="1"/>
</dbReference>
<comment type="function">
    <text evidence="15">Acyl-CoA dehydrogenase, that exhibits maximal activity towards saturated C22-CoA. Probably participates in beta-oxydation and energy production but could also play a role in the metabolism of specific fatty acids to control fatty acids composition of cellular lipids in brain.</text>
</comment>
<evidence type="ECO:0000313" key="28">
    <source>
        <dbReference type="Proteomes" id="UP000816034"/>
    </source>
</evidence>
<keyword evidence="13" id="KW-0576">Peroxisome</keyword>
<feature type="domain" description="Acyl-CoA dehydrogenase/oxidase C-terminal" evidence="23">
    <location>
        <begin position="703"/>
        <end position="864"/>
    </location>
</feature>
<dbReference type="InterPro" id="IPR037069">
    <property type="entry name" value="AcylCoA_DH/ox_N_sf"/>
</dbReference>
<keyword evidence="11" id="KW-0443">Lipid metabolism</keyword>
<evidence type="ECO:0000256" key="8">
    <source>
        <dbReference type="ARBA" id="ARBA00022827"/>
    </source>
</evidence>
<name>A0AA88KLH5_NAELO</name>
<feature type="compositionally biased region" description="Polar residues" evidence="22">
    <location>
        <begin position="220"/>
        <end position="245"/>
    </location>
</feature>
<evidence type="ECO:0000256" key="10">
    <source>
        <dbReference type="ARBA" id="ARBA00023002"/>
    </source>
</evidence>
<evidence type="ECO:0000259" key="26">
    <source>
        <dbReference type="Pfam" id="PF02771"/>
    </source>
</evidence>
<dbReference type="GO" id="GO:0005777">
    <property type="term" value="C:peroxisome"/>
    <property type="evidence" value="ECO:0007669"/>
    <property type="project" value="UniProtKB-SubCell"/>
</dbReference>
<comment type="catalytic activity">
    <reaction evidence="18">
        <text>tetracosanoyl-CoA + oxidized [electron-transfer flavoprotein] + H(+) = (2E)-tetracosenoyl-CoA + reduced [electron-transfer flavoprotein]</text>
        <dbReference type="Rhea" id="RHEA:47232"/>
        <dbReference type="Rhea" id="RHEA-COMP:10685"/>
        <dbReference type="Rhea" id="RHEA-COMP:10686"/>
        <dbReference type="ChEBI" id="CHEBI:15378"/>
        <dbReference type="ChEBI" id="CHEBI:57692"/>
        <dbReference type="ChEBI" id="CHEBI:58307"/>
        <dbReference type="ChEBI" id="CHEBI:65052"/>
        <dbReference type="ChEBI" id="CHEBI:74693"/>
    </reaction>
    <physiologicalReaction direction="left-to-right" evidence="18">
        <dbReference type="Rhea" id="RHEA:47233"/>
    </physiologicalReaction>
</comment>
<evidence type="ECO:0000256" key="4">
    <source>
        <dbReference type="ARBA" id="ARBA00005005"/>
    </source>
</evidence>
<evidence type="ECO:0000256" key="3">
    <source>
        <dbReference type="ARBA" id="ARBA00004325"/>
    </source>
</evidence>
<evidence type="ECO:0000259" key="24">
    <source>
        <dbReference type="Pfam" id="PF01636"/>
    </source>
</evidence>
<comment type="catalytic activity">
    <reaction evidence="21">
        <text>eicosanoyl-CoA + oxidized [electron-transfer flavoprotein] + H(+) = (2E)-eicosenoyl-CoA + reduced [electron-transfer flavoprotein]</text>
        <dbReference type="Rhea" id="RHEA:47236"/>
        <dbReference type="Rhea" id="RHEA-COMP:10685"/>
        <dbReference type="Rhea" id="RHEA-COMP:10686"/>
        <dbReference type="ChEBI" id="CHEBI:15378"/>
        <dbReference type="ChEBI" id="CHEBI:57380"/>
        <dbReference type="ChEBI" id="CHEBI:57692"/>
        <dbReference type="ChEBI" id="CHEBI:58307"/>
        <dbReference type="ChEBI" id="CHEBI:74691"/>
    </reaction>
    <physiologicalReaction direction="left-to-right" evidence="21">
        <dbReference type="Rhea" id="RHEA:47237"/>
    </physiologicalReaction>
</comment>
<dbReference type="GO" id="GO:0003995">
    <property type="term" value="F:acyl-CoA dehydrogenase activity"/>
    <property type="evidence" value="ECO:0007669"/>
    <property type="project" value="TreeGrafter"/>
</dbReference>
<dbReference type="AlphaFoldDB" id="A0AA88KLH5"/>
<dbReference type="Gene3D" id="3.30.200.20">
    <property type="entry name" value="Phosphorylase Kinase, domain 1"/>
    <property type="match status" value="1"/>
</dbReference>
<evidence type="ECO:0000259" key="25">
    <source>
        <dbReference type="Pfam" id="PF02770"/>
    </source>
</evidence>
<dbReference type="PANTHER" id="PTHR48083">
    <property type="entry name" value="MEDIUM-CHAIN SPECIFIC ACYL-COA DEHYDROGENASE, MITOCHONDRIAL-RELATED"/>
    <property type="match status" value="1"/>
</dbReference>
<organism evidence="27 28">
    <name type="scientific">Naegleria lovaniensis</name>
    <name type="common">Amoeba</name>
    <dbReference type="NCBI Taxonomy" id="51637"/>
    <lineage>
        <taxon>Eukaryota</taxon>
        <taxon>Discoba</taxon>
        <taxon>Heterolobosea</taxon>
        <taxon>Tetramitia</taxon>
        <taxon>Eutetramitia</taxon>
        <taxon>Vahlkampfiidae</taxon>
        <taxon>Naegleria</taxon>
    </lineage>
</organism>
<comment type="catalytic activity">
    <reaction evidence="17">
        <text>docosanoyl-CoA + oxidized [electron-transfer flavoprotein] + H(+) = (2E)-docosenoyl-CoA + reduced [electron-transfer flavoprotein]</text>
        <dbReference type="Rhea" id="RHEA:47228"/>
        <dbReference type="Rhea" id="RHEA-COMP:10685"/>
        <dbReference type="Rhea" id="RHEA-COMP:10686"/>
        <dbReference type="ChEBI" id="CHEBI:15378"/>
        <dbReference type="ChEBI" id="CHEBI:57692"/>
        <dbReference type="ChEBI" id="CHEBI:58307"/>
        <dbReference type="ChEBI" id="CHEBI:65059"/>
        <dbReference type="ChEBI" id="CHEBI:74692"/>
    </reaction>
    <physiologicalReaction direction="left-to-right" evidence="17">
        <dbReference type="Rhea" id="RHEA:47229"/>
    </physiologicalReaction>
</comment>
<comment type="cofactor">
    <cofactor evidence="1">
        <name>FAD</name>
        <dbReference type="ChEBI" id="CHEBI:57692"/>
    </cofactor>
</comment>
<evidence type="ECO:0000256" key="22">
    <source>
        <dbReference type="SAM" id="MobiDB-lite"/>
    </source>
</evidence>
<dbReference type="GO" id="GO:0050660">
    <property type="term" value="F:flavin adenine dinucleotide binding"/>
    <property type="evidence" value="ECO:0007669"/>
    <property type="project" value="InterPro"/>
</dbReference>
<dbReference type="InterPro" id="IPR011009">
    <property type="entry name" value="Kinase-like_dom_sf"/>
</dbReference>
<dbReference type="InterPro" id="IPR009075">
    <property type="entry name" value="AcylCo_DH/oxidase_C"/>
</dbReference>
<dbReference type="InterPro" id="IPR050741">
    <property type="entry name" value="Acyl-CoA_dehydrogenase"/>
</dbReference>
<evidence type="ECO:0000256" key="19">
    <source>
        <dbReference type="ARBA" id="ARBA00048395"/>
    </source>
</evidence>
<dbReference type="InterPro" id="IPR009100">
    <property type="entry name" value="AcylCoA_DH/oxidase_NM_dom_sf"/>
</dbReference>
<comment type="subunit">
    <text evidence="6">Homodimer.</text>
</comment>
<evidence type="ECO:0000256" key="15">
    <source>
        <dbReference type="ARBA" id="ARBA00046026"/>
    </source>
</evidence>
<gene>
    <name evidence="27" type="ORF">C9374_000760</name>
</gene>
<evidence type="ECO:0000256" key="1">
    <source>
        <dbReference type="ARBA" id="ARBA00001974"/>
    </source>
</evidence>
<evidence type="ECO:0000256" key="2">
    <source>
        <dbReference type="ARBA" id="ARBA00004275"/>
    </source>
</evidence>
<dbReference type="GO" id="GO:0031966">
    <property type="term" value="C:mitochondrial membrane"/>
    <property type="evidence" value="ECO:0007669"/>
    <property type="project" value="UniProtKB-SubCell"/>
</dbReference>
<feature type="domain" description="Aminoglycoside phosphotransferase" evidence="24">
    <location>
        <begin position="60"/>
        <end position="351"/>
    </location>
</feature>
<reference evidence="27 28" key="1">
    <citation type="journal article" date="2018" name="BMC Genomics">
        <title>The genome of Naegleria lovaniensis, the basis for a comparative approach to unravel pathogenicity factors of the human pathogenic amoeba N. fowleri.</title>
        <authorList>
            <person name="Liechti N."/>
            <person name="Schurch N."/>
            <person name="Bruggmann R."/>
            <person name="Wittwer M."/>
        </authorList>
    </citation>
    <scope>NUCLEOTIDE SEQUENCE [LARGE SCALE GENOMIC DNA]</scope>
    <source>
        <strain evidence="27 28">ATCC 30569</strain>
    </source>
</reference>
<evidence type="ECO:0000256" key="18">
    <source>
        <dbReference type="ARBA" id="ARBA00048086"/>
    </source>
</evidence>
<evidence type="ECO:0000256" key="16">
    <source>
        <dbReference type="ARBA" id="ARBA00047443"/>
    </source>
</evidence>
<dbReference type="PANTHER" id="PTHR48083:SF13">
    <property type="entry name" value="ACYL-COA DEHYDROGENASE FAMILY MEMBER 11"/>
    <property type="match status" value="1"/>
</dbReference>
<comment type="catalytic activity">
    <reaction evidence="19">
        <text>tricosanoyl-CoA + oxidized [electron-transfer flavoprotein] + H(+) = (2E)-tricosenoyl-CoA + reduced [electron-transfer flavoprotein]</text>
        <dbReference type="Rhea" id="RHEA:48220"/>
        <dbReference type="Rhea" id="RHEA-COMP:10685"/>
        <dbReference type="Rhea" id="RHEA-COMP:10686"/>
        <dbReference type="ChEBI" id="CHEBI:15378"/>
        <dbReference type="ChEBI" id="CHEBI:57692"/>
        <dbReference type="ChEBI" id="CHEBI:58307"/>
        <dbReference type="ChEBI" id="CHEBI:90118"/>
        <dbReference type="ChEBI" id="CHEBI:90119"/>
    </reaction>
    <physiologicalReaction direction="left-to-right" evidence="19">
        <dbReference type="Rhea" id="RHEA:48221"/>
    </physiologicalReaction>
</comment>
<dbReference type="InterPro" id="IPR013786">
    <property type="entry name" value="AcylCoA_DH/ox_N"/>
</dbReference>
<evidence type="ECO:0000256" key="11">
    <source>
        <dbReference type="ARBA" id="ARBA00023098"/>
    </source>
</evidence>